<keyword evidence="2" id="KW-1185">Reference proteome</keyword>
<protein>
    <submittedName>
        <fullName evidence="1">VF530 family protein</fullName>
    </submittedName>
</protein>
<name>A0ABT6BL01_9BACT</name>
<dbReference type="InterPro" id="IPR018668">
    <property type="entry name" value="DNA-binding_VF530-like"/>
</dbReference>
<organism evidence="1 2">
    <name type="scientific">Aquirufa aurantiipilula</name>
    <dbReference type="NCBI Taxonomy" id="2696561"/>
    <lineage>
        <taxon>Bacteria</taxon>
        <taxon>Pseudomonadati</taxon>
        <taxon>Bacteroidota</taxon>
        <taxon>Cytophagia</taxon>
        <taxon>Cytophagales</taxon>
        <taxon>Flectobacillaceae</taxon>
        <taxon>Aquirufa</taxon>
    </lineage>
</organism>
<reference evidence="1 2" key="1">
    <citation type="submission" date="2023-03" db="EMBL/GenBank/DDBJ databases">
        <title>Genome sequencing of Aquirufa.</title>
        <authorList>
            <person name="Pitt A."/>
            <person name="Hahn M.W."/>
        </authorList>
    </citation>
    <scope>NUCLEOTIDE SEQUENCE [LARGE SCALE GENOMIC DNA]</scope>
    <source>
        <strain evidence="1 2">WAEICH-18A</strain>
    </source>
</reference>
<evidence type="ECO:0000313" key="1">
    <source>
        <dbReference type="EMBL" id="MDF5690629.1"/>
    </source>
</evidence>
<dbReference type="RefSeq" id="WP_223142983.1">
    <property type="nucleotide sequence ID" value="NZ_CBCSDE010000003.1"/>
</dbReference>
<gene>
    <name evidence="1" type="ORF">PQG43_07105</name>
</gene>
<dbReference type="Pfam" id="PF09905">
    <property type="entry name" value="VF530"/>
    <property type="match status" value="1"/>
</dbReference>
<comment type="caution">
    <text evidence="1">The sequence shown here is derived from an EMBL/GenBank/DDBJ whole genome shotgun (WGS) entry which is preliminary data.</text>
</comment>
<dbReference type="InterPro" id="IPR036361">
    <property type="entry name" value="SAP_dom_sf"/>
</dbReference>
<evidence type="ECO:0000313" key="2">
    <source>
        <dbReference type="Proteomes" id="UP001321344"/>
    </source>
</evidence>
<dbReference type="Proteomes" id="UP001321344">
    <property type="component" value="Unassembled WGS sequence"/>
</dbReference>
<sequence>MDEGQVSNDPLHGKTLAFIMEQLVERYGWEELARRIRINCFAINPSIKSSLTFLRRTPWARQKVENLYIRTKWL</sequence>
<dbReference type="Gene3D" id="1.10.720.30">
    <property type="entry name" value="SAP domain"/>
    <property type="match status" value="1"/>
</dbReference>
<proteinExistence type="predicted"/>
<dbReference type="EMBL" id="JARJOW010000004">
    <property type="protein sequence ID" value="MDF5690629.1"/>
    <property type="molecule type" value="Genomic_DNA"/>
</dbReference>
<accession>A0ABT6BL01</accession>